<gene>
    <name evidence="2" type="ORF">THAPSDRAFT_bd771</name>
</gene>
<reference evidence="2 3" key="2">
    <citation type="journal article" date="2008" name="Nature">
        <title>The Phaeodactylum genome reveals the evolutionary history of diatom genomes.</title>
        <authorList>
            <person name="Bowler C."/>
            <person name="Allen A.E."/>
            <person name="Badger J.H."/>
            <person name="Grimwood J."/>
            <person name="Jabbari K."/>
            <person name="Kuo A."/>
            <person name="Maheswari U."/>
            <person name="Martens C."/>
            <person name="Maumus F."/>
            <person name="Otillar R.P."/>
            <person name="Rayko E."/>
            <person name="Salamov A."/>
            <person name="Vandepoele K."/>
            <person name="Beszteri B."/>
            <person name="Gruber A."/>
            <person name="Heijde M."/>
            <person name="Katinka M."/>
            <person name="Mock T."/>
            <person name="Valentin K."/>
            <person name="Verret F."/>
            <person name="Berges J.A."/>
            <person name="Brownlee C."/>
            <person name="Cadoret J.P."/>
            <person name="Chiovitti A."/>
            <person name="Choi C.J."/>
            <person name="Coesel S."/>
            <person name="De Martino A."/>
            <person name="Detter J.C."/>
            <person name="Durkin C."/>
            <person name="Falciatore A."/>
            <person name="Fournet J."/>
            <person name="Haruta M."/>
            <person name="Huysman M.J."/>
            <person name="Jenkins B.D."/>
            <person name="Jiroutova K."/>
            <person name="Jorgensen R.E."/>
            <person name="Joubert Y."/>
            <person name="Kaplan A."/>
            <person name="Kroger N."/>
            <person name="Kroth P.G."/>
            <person name="La Roche J."/>
            <person name="Lindquist E."/>
            <person name="Lommer M."/>
            <person name="Martin-Jezequel V."/>
            <person name="Lopez P.J."/>
            <person name="Lucas S."/>
            <person name="Mangogna M."/>
            <person name="McGinnis K."/>
            <person name="Medlin L.K."/>
            <person name="Montsant A."/>
            <person name="Oudot-Le Secq M.P."/>
            <person name="Napoli C."/>
            <person name="Obornik M."/>
            <person name="Parker M.S."/>
            <person name="Petit J.L."/>
            <person name="Porcel B.M."/>
            <person name="Poulsen N."/>
            <person name="Robison M."/>
            <person name="Rychlewski L."/>
            <person name="Rynearson T.A."/>
            <person name="Schmutz J."/>
            <person name="Shapiro H."/>
            <person name="Siaut M."/>
            <person name="Stanley M."/>
            <person name="Sussman M.R."/>
            <person name="Taylor A.R."/>
            <person name="Vardi A."/>
            <person name="von Dassow P."/>
            <person name="Vyverman W."/>
            <person name="Willis A."/>
            <person name="Wyrwicz L.S."/>
            <person name="Rokhsar D.S."/>
            <person name="Weissenbach J."/>
            <person name="Armbrust E.V."/>
            <person name="Green B.R."/>
            <person name="Van de Peer Y."/>
            <person name="Grigoriev I.V."/>
        </authorList>
    </citation>
    <scope>NUCLEOTIDE SEQUENCE [LARGE SCALE GENOMIC DNA]</scope>
    <source>
        <strain evidence="2 3">CCMP1335</strain>
    </source>
</reference>
<accession>B8LE98</accession>
<dbReference type="Proteomes" id="UP000001449">
    <property type="component" value="Unassembled WGS sequence"/>
</dbReference>
<dbReference type="InterPro" id="IPR036691">
    <property type="entry name" value="Endo/exonu/phosph_ase_sf"/>
</dbReference>
<dbReference type="InParanoid" id="B8LE98"/>
<feature type="region of interest" description="Disordered" evidence="1">
    <location>
        <begin position="1"/>
        <end position="124"/>
    </location>
</feature>
<evidence type="ECO:0000313" key="2">
    <source>
        <dbReference type="EMBL" id="EED86315.1"/>
    </source>
</evidence>
<dbReference type="PaxDb" id="35128-Thapsdraft771"/>
<dbReference type="SUPFAM" id="SSF56219">
    <property type="entry name" value="DNase I-like"/>
    <property type="match status" value="1"/>
</dbReference>
<dbReference type="KEGG" id="tps:THAPSDRAFT_bd771"/>
<proteinExistence type="predicted"/>
<feature type="compositionally biased region" description="Polar residues" evidence="1">
    <location>
        <begin position="1"/>
        <end position="14"/>
    </location>
</feature>
<feature type="compositionally biased region" description="Low complexity" evidence="1">
    <location>
        <begin position="1053"/>
        <end position="1078"/>
    </location>
</feature>
<name>B8LE98_THAPS</name>
<reference evidence="2 3" key="1">
    <citation type="journal article" date="2004" name="Science">
        <title>The genome of the diatom Thalassiosira pseudonana: ecology, evolution, and metabolism.</title>
        <authorList>
            <person name="Armbrust E.V."/>
            <person name="Berges J.A."/>
            <person name="Bowler C."/>
            <person name="Green B.R."/>
            <person name="Martinez D."/>
            <person name="Putnam N.H."/>
            <person name="Zhou S."/>
            <person name="Allen A.E."/>
            <person name="Apt K.E."/>
            <person name="Bechner M."/>
            <person name="Brzezinski M.A."/>
            <person name="Chaal B.K."/>
            <person name="Chiovitti A."/>
            <person name="Davis A.K."/>
            <person name="Demarest M.S."/>
            <person name="Detter J.C."/>
            <person name="Glavina T."/>
            <person name="Goodstein D."/>
            <person name="Hadi M.Z."/>
            <person name="Hellsten U."/>
            <person name="Hildebrand M."/>
            <person name="Jenkins B.D."/>
            <person name="Jurka J."/>
            <person name="Kapitonov V.V."/>
            <person name="Kroger N."/>
            <person name="Lau W.W."/>
            <person name="Lane T.W."/>
            <person name="Larimer F.W."/>
            <person name="Lippmeier J.C."/>
            <person name="Lucas S."/>
            <person name="Medina M."/>
            <person name="Montsant A."/>
            <person name="Obornik M."/>
            <person name="Parker M.S."/>
            <person name="Palenik B."/>
            <person name="Pazour G.J."/>
            <person name="Richardson P.M."/>
            <person name="Rynearson T.A."/>
            <person name="Saito M.A."/>
            <person name="Schwartz D.C."/>
            <person name="Thamatrakoln K."/>
            <person name="Valentin K."/>
            <person name="Vardi A."/>
            <person name="Wilkerson F.P."/>
            <person name="Rokhsar D.S."/>
        </authorList>
    </citation>
    <scope>NUCLEOTIDE SEQUENCE [LARGE SCALE GENOMIC DNA]</scope>
    <source>
        <strain evidence="2 3">CCMP1335</strain>
    </source>
</reference>
<feature type="compositionally biased region" description="Acidic residues" evidence="1">
    <location>
        <begin position="373"/>
        <end position="382"/>
    </location>
</feature>
<feature type="compositionally biased region" description="Polar residues" evidence="1">
    <location>
        <begin position="24"/>
        <end position="45"/>
    </location>
</feature>
<dbReference type="HOGENOM" id="CLU_226835_0_0_1"/>
<feature type="region of interest" description="Disordered" evidence="1">
    <location>
        <begin position="354"/>
        <end position="390"/>
    </location>
</feature>
<evidence type="ECO:0000256" key="1">
    <source>
        <dbReference type="SAM" id="MobiDB-lite"/>
    </source>
</evidence>
<dbReference type="eggNOG" id="ENOG502QY8X">
    <property type="taxonomic scope" value="Eukaryota"/>
</dbReference>
<protein>
    <submittedName>
        <fullName evidence="2">Uncharacterized protein</fullName>
    </submittedName>
</protein>
<organism evidence="2 3">
    <name type="scientific">Thalassiosira pseudonana</name>
    <name type="common">Marine diatom</name>
    <name type="synonym">Cyclotella nana</name>
    <dbReference type="NCBI Taxonomy" id="35128"/>
    <lineage>
        <taxon>Eukaryota</taxon>
        <taxon>Sar</taxon>
        <taxon>Stramenopiles</taxon>
        <taxon>Ochrophyta</taxon>
        <taxon>Bacillariophyta</taxon>
        <taxon>Coscinodiscophyceae</taxon>
        <taxon>Thalassiosirophycidae</taxon>
        <taxon>Thalassiosirales</taxon>
        <taxon>Thalassiosiraceae</taxon>
        <taxon>Thalassiosira</taxon>
    </lineage>
</organism>
<evidence type="ECO:0000313" key="3">
    <source>
        <dbReference type="Proteomes" id="UP000001449"/>
    </source>
</evidence>
<dbReference type="EMBL" id="DS999434">
    <property type="protein sequence ID" value="EED86315.1"/>
    <property type="molecule type" value="Genomic_DNA"/>
</dbReference>
<feature type="region of interest" description="Disordered" evidence="1">
    <location>
        <begin position="939"/>
        <end position="976"/>
    </location>
</feature>
<dbReference type="RefSeq" id="XP_002297352.1">
    <property type="nucleotide sequence ID" value="XM_002297316.1"/>
</dbReference>
<feature type="compositionally biased region" description="Basic and acidic residues" evidence="1">
    <location>
        <begin position="361"/>
        <end position="372"/>
    </location>
</feature>
<keyword evidence="3" id="KW-1185">Reference proteome</keyword>
<sequence>MVKQSSLKTTTWADQAQGFEFPSKQHTARGQTNGDVTATSSRSQGNIGGNGNRYSPLDESPGSVWDSTPSQDDSNRPHRDYGGSYGTSQRREVYGRGGGRGRGRGQHRGPSTNYRGGATTPLPPLRHREYTEELLGALVPLLKLPVSHPITLDGPEYASFTSNERTLLLLHIAAERGSKLWSGDKFDLADRWAFSHPEDIVAAINDQTIMQRAISRFSVETDLFPQFNARSSPLQYTTMMGDLIERLGSARQEDASLTSKTSRKIIFEIMTVYITRMIGDGTDERKLFDMLKSAPPKNLVTMLTSPNALYFFLYQRGEEKWGDSNKFEWNPLRVQRNVDFARITLAPLADDLLTPTSPSSVREEATKSHSDQEELGGEGGDDGFDHSSQQHLLSDCGNVTHFTVPDDRILQEHKLRDPTKHMNLDLLHISQMCESNDWKSEVYPAIESYLTEHYSPHHADMLTQVQQLHFPVLMWYLREPASDQRVRVTIRVQTSFDLGKLGLTNSLIAELESAKYSTWLQDVVGMAVSVERCPPPNFAPDVMILYSTQYDVEDDIRGEISRQMWEEVGYELLPTDCRFRFLTLRAPQLETTVDGQAPAVRQARMMCISFTPSKAEELLPQFLRLNQCSRSRYEARGTHDFVYFPGHTSETFSPEEFAEVVDKQQQFIDERLVATVKGVPGTVDLWRLTGPQPKDTDRIEDTEAMLLEDTVFLYISHHTREYVFTLFAKIWPLLTTGGRMTGKYVFVGTKTGFSAMKEYLSEHFHSAMTDEFPELDWSQLTTTLCSPPHFRGPATVIFPPSSLTPEPPAIDDAMVHFPGTVTPAPKTRDGTVTAIGVSPGHPSLPRVKESPLVRVPVSSITEQRIREIIREELQEVLDLEHVAREAASHAIDSLLHRLDRRDRQWQQEFVPHAVDLISRSVISSLDTARSHRDMPDVTVAASGDPTAIDDVNTTSPSDKAVGMRSHTTPPRRSADDMTMFLTPDDKVEDSFATGVNAAFAKSATLSPIEGAAGAGDGALPAESTPVNTTLDSLYRIGMCGILISTLHPDAATEDTSASTATTSAPTPTVTNLTNPTSTGIAGRTRKASKQAAIATDLDNEPLSIRAWFTSGREEVTEDVELEEITAFGGNSDIFGTGQIATSSSRTNGDGYLPGGTALIARGCSTGRICHRRGDCMGRFSYMALRGAEGCGVLFISAYRVCQSRGTLAGPDTAFMQQIEALRAQGVHNPDPRDQILDDMTDLISEWTVKGYHPIIGLDANASLDEARFARFLDRNNLIDVVGHVTSGDPPPTYSRGQKRIDFILGDMHVCEAAVQGGSLGMHEGLFSDHTLQFVDFDQKRLFRNETYTPLSVQERQFTLNNSIKKNAFLKKLYEIHSQQRIGDCVVALAQAFSEEGTTEDLVQNYNRLDYETRCSILAAANTQAWKKFGYQWSPALVKAGRMTRLWRSITSSKRRRTQVTASARQLANLLDMPIEKIDDLVTYTLQSDDSGKQDEVYEFDNGIFRAHTRIADDLFDTHAVSKVLPADAKVVETVVENRGIRMLTPSPSSAPRWKKITKASEMEDWLLRRNKRHLQQMYLEESPPTHQSFTTITGQHGTSETVDAILEGDYDIDGTDLPLQMKQWLKSMQRTPKEKDLTVQVEMTPKQFQEAFKASDEKTSSLPSGLHYTLWKAIAEKDDLCAYFSTMLNLPFMYGFVNDRWTKGIDVMLAKQHGNSQIHMNRLIGLLESDFNTALKWYYLIQIMGNAESSGLNPNQWGGRANRTATMCATRKLLLWEYARYARKTTASFFGDLSSCFDRVHTSISSKVSQKFGMPKTVCECRAQTVKKMERFVCTAAGTSTISYRQEDEDIPLSGEIQGKGDIMALWTLQSHTMLETHNSQCPGVILEHASDDTVSERTIDAYVDDADNYADAPETNDADEAITRLQTSAQVWADIVAATGGLMAFHKCNWQILVFTAVGGYVLYRSRTKFQDREIYLRNHKGLRSKIEYKAHTAANKGLGVMLCPTGDQKAEFARRLQQTRESVALIAASSLNITETYLTLKTRVLPKITYSFPITSFTVRQLKALAVLIDNAFIPKLGMSSKMKRIAVYAPLELGGANFPSIESLQDQMEIDHFVRSVQWGKELATDIRIVLSRVQLYSGLCTPFLEDCSIKLRHMEDGWLLHLRQRLAHLNGSIWVEEAWTPKLQRVGDSSIMEALTNLPDVTTGELIAANNWRMYLRVITLSDIVTLDGRMIDKGLIDGSTRTDSQLRWPMQPKPTARMLDTFRRLLKRAFSTNRHLPSRQNISLATPLGECLPVERHIKYMMYRTANKLYLREYVEDFEAPPQVDPNGDIMLAPQLDTGILWQFSEHSTGNYYLRERTVTTIPPQAHPVSGYFRDERFYASLNYAMQPPPLNPPTQFSPTIVGESVLRNSQRLTVVSDGSMDPISGQAAFAWVITQQDRRGYIRRSKPIRTNPKYMSSFRSELEGRKLDLWCDNKWCIDALNKSGNSLDELGKAEGALLKATRHLLTEFVDITLHHIYGHQDDNNSYENLDFESQLNVDCDAEAKRQMRASSVSSRTEAEPGTGAMLYLGDDMITSHMAEQIQYAGQAPKMFQYIRERFEWTDHQCCSVNWKGIGAAKKRLTRPVSNRTTQMMYGWLNVGHQKIKFDQDGTCPCCGLHEEDQLHLYRCENVLMRETLRQGIQDMERKLYKVGMASPVYLGFIDAICKLAHLPRKPYALHCSHTLRAIERQESLGSDALLRGFHHVEWAYTLQSTWIPPRRYDDGTMEKKRDPFELSTELIGETWKLFEGQLKMRNTILHSPDSFLLASEITQLDRRFVEYKRNKTQLLAYQDHYLIDIPEREFVKWERDKKKKLLRLLETCKAAFIRECEARTDRQSLITTFFRRIDPT</sequence>
<feature type="region of interest" description="Disordered" evidence="1">
    <location>
        <begin position="1053"/>
        <end position="1086"/>
    </location>
</feature>
<dbReference type="GeneID" id="7447694"/>